<gene>
    <name evidence="1" type="ORF">QVZ43_02060</name>
</gene>
<name>A0ABT8VWY7_9GAMM</name>
<accession>A0ABT8VWY7</accession>
<organism evidence="1 2">
    <name type="scientific">Marinobacter suaedae</name>
    <dbReference type="NCBI Taxonomy" id="3057675"/>
    <lineage>
        <taxon>Bacteria</taxon>
        <taxon>Pseudomonadati</taxon>
        <taxon>Pseudomonadota</taxon>
        <taxon>Gammaproteobacteria</taxon>
        <taxon>Pseudomonadales</taxon>
        <taxon>Marinobacteraceae</taxon>
        <taxon>Marinobacter</taxon>
    </lineage>
</organism>
<sequence length="86" mass="9447">MIPSRGAPNTVVPWSALDILSSYITSGQLAEIVYRDSSGQVCTVHDIIKDLYSRAGHDYVLLGRRVMVGIDHIITLDGQRLCPSAY</sequence>
<evidence type="ECO:0000313" key="1">
    <source>
        <dbReference type="EMBL" id="MDO3720486.1"/>
    </source>
</evidence>
<dbReference type="EMBL" id="JAUMIS010000001">
    <property type="protein sequence ID" value="MDO3720486.1"/>
    <property type="molecule type" value="Genomic_DNA"/>
</dbReference>
<proteinExistence type="predicted"/>
<dbReference type="RefSeq" id="WP_223794105.1">
    <property type="nucleotide sequence ID" value="NZ_JAUMIS010000001.1"/>
</dbReference>
<protein>
    <submittedName>
        <fullName evidence="1">Uncharacterized protein</fullName>
    </submittedName>
</protein>
<comment type="caution">
    <text evidence="1">The sequence shown here is derived from an EMBL/GenBank/DDBJ whole genome shotgun (WGS) entry which is preliminary data.</text>
</comment>
<evidence type="ECO:0000313" key="2">
    <source>
        <dbReference type="Proteomes" id="UP001168640"/>
    </source>
</evidence>
<dbReference type="Proteomes" id="UP001168640">
    <property type="component" value="Unassembled WGS sequence"/>
</dbReference>
<reference evidence="1" key="1">
    <citation type="submission" date="2023-07" db="EMBL/GenBank/DDBJ databases">
        <title>Marinobacter sp. chi1 genome sequencing and assembly.</title>
        <authorList>
            <person name="Park S."/>
        </authorList>
    </citation>
    <scope>NUCLEOTIDE SEQUENCE</scope>
    <source>
        <strain evidence="1">Chi1</strain>
    </source>
</reference>
<keyword evidence="2" id="KW-1185">Reference proteome</keyword>